<evidence type="ECO:0000256" key="5">
    <source>
        <dbReference type="SAM" id="MobiDB-lite"/>
    </source>
</evidence>
<reference evidence="9" key="1">
    <citation type="journal article" date="2019" name="Environ. Microbiol.">
        <title>Fungal ecological strategies reflected in gene transcription - a case study of two litter decomposers.</title>
        <authorList>
            <person name="Barbi F."/>
            <person name="Kohler A."/>
            <person name="Barry K."/>
            <person name="Baskaran P."/>
            <person name="Daum C."/>
            <person name="Fauchery L."/>
            <person name="Ihrmark K."/>
            <person name="Kuo A."/>
            <person name="LaButti K."/>
            <person name="Lipzen A."/>
            <person name="Morin E."/>
            <person name="Grigoriev I.V."/>
            <person name="Henrissat B."/>
            <person name="Lindahl B."/>
            <person name="Martin F."/>
        </authorList>
    </citation>
    <scope>NUCLEOTIDE SEQUENCE</scope>
    <source>
        <strain evidence="9">JB14</strain>
    </source>
</reference>
<keyword evidence="4" id="KW-0325">Glycoprotein</keyword>
<feature type="region of interest" description="Disordered" evidence="5">
    <location>
        <begin position="785"/>
        <end position="876"/>
    </location>
</feature>
<dbReference type="InterPro" id="IPR043601">
    <property type="entry name" value="Rspo_Fu-CRD_dom"/>
</dbReference>
<evidence type="ECO:0000313" key="10">
    <source>
        <dbReference type="Proteomes" id="UP000799118"/>
    </source>
</evidence>
<protein>
    <submittedName>
        <fullName evidence="9">Growth factor receptor domain-containing protein</fullName>
    </submittedName>
</protein>
<evidence type="ECO:0000256" key="4">
    <source>
        <dbReference type="ARBA" id="ARBA00023180"/>
    </source>
</evidence>
<feature type="domain" description="R-spondin Fu-CRD" evidence="8">
    <location>
        <begin position="432"/>
        <end position="501"/>
    </location>
</feature>
<keyword evidence="6" id="KW-0812">Transmembrane</keyword>
<sequence length="876" mass="92082">MHKLSLVPIGSMLLRLSLLSTVYAATNASSPVVVCAAGQCLEGFSNTTIGTTISASGAQTSALLLPGQYTQTTNPQLLHELLTSSSASLTPSAGFNSSSVSLPLTIALEPGMAIYSDSLYGGSAGFSSLPTSPVGNTSTPLTAQSLALGSNVWAILDVGSTSRVVFWDSVPDISQLAVSGSLSLVDMQSAACEPACSGNGHHANRCESGFFGPTCQACPSGCLDCDQGISRTGKCLAFNITDAPSTCNCINGECGSNGECSCNAGWTTACQWYRLRSMRHRILPYLYRLTAKSVRLDVLHVRILLGECQTCKSGFTQDGNDKTGTVCPDGSFGSSGSTSCSPCSSSCQTCNGPTSNNCIICASGSYAFNGSCITASSTGVCSGTGLIADNNKKECDACGAKCTSCEIPGFTTASTVSQLQCTGCLPGSFLSNGTCVASCPSGSFVSSENSTTCTTCDSSCSTCAGSSTFCLTCANGELASNGKCVSTCPANTVSSNSTKTCLDCHPDCVSCSGTSFNQCLSCPPDRPVLSQGRCLPVCGNTQFFDSTSQSCQSCDSSCSSCSGSGPSNCLACSSSSQVLQSGSCVSANCNGTSDVVTGLGVCLSDLVQVTTSTASTPLPSISGITQPTTVTTDSKRLTWWEILLMTLGCAFIFVVFLWCWRKRARKQRAKRTKAFAQAKKLDRSTNWRWRLLRFGEKFFGHHRSQRAYPDPSAPDSSVESEELKLMRMRNAEEARHHQEMEKLMLISDYQYAPDKRSSHSPSVLPSLYDVGSSRQHLDAAGPSLYSQVTGVPRNGPEIRQPVKKDLISSRFSASTLSSAGSKSRDLTGPRAPSPAEEYAMSIRHDLLVDTSTHEPSHWLQPTHTGATVSSKNPFRR</sequence>
<dbReference type="Pfam" id="PF15913">
    <property type="entry name" value="Furin-like_2"/>
    <property type="match status" value="1"/>
</dbReference>
<dbReference type="SMART" id="SM00261">
    <property type="entry name" value="FU"/>
    <property type="match status" value="5"/>
</dbReference>
<feature type="chain" id="PRO_5025568549" evidence="7">
    <location>
        <begin position="25"/>
        <end position="876"/>
    </location>
</feature>
<keyword evidence="9" id="KW-0675">Receptor</keyword>
<dbReference type="CDD" id="cd00064">
    <property type="entry name" value="FU"/>
    <property type="match status" value="3"/>
</dbReference>
<comment type="subcellular location">
    <subcellularLocation>
        <location evidence="1">Secreted</location>
    </subcellularLocation>
</comment>
<keyword evidence="10" id="KW-1185">Reference proteome</keyword>
<dbReference type="Proteomes" id="UP000799118">
    <property type="component" value="Unassembled WGS sequence"/>
</dbReference>
<dbReference type="EMBL" id="ML769491">
    <property type="protein sequence ID" value="KAE9397838.1"/>
    <property type="molecule type" value="Genomic_DNA"/>
</dbReference>
<dbReference type="AlphaFoldDB" id="A0A6A4HK60"/>
<dbReference type="OrthoDB" id="18487at2759"/>
<feature type="signal peptide" evidence="7">
    <location>
        <begin position="1"/>
        <end position="24"/>
    </location>
</feature>
<evidence type="ECO:0000256" key="1">
    <source>
        <dbReference type="ARBA" id="ARBA00004613"/>
    </source>
</evidence>
<feature type="transmembrane region" description="Helical" evidence="6">
    <location>
        <begin position="637"/>
        <end position="660"/>
    </location>
</feature>
<evidence type="ECO:0000313" key="9">
    <source>
        <dbReference type="EMBL" id="KAE9397838.1"/>
    </source>
</evidence>
<name>A0A6A4HK60_9AGAR</name>
<evidence type="ECO:0000259" key="8">
    <source>
        <dbReference type="Pfam" id="PF15913"/>
    </source>
</evidence>
<proteinExistence type="predicted"/>
<keyword evidence="6" id="KW-1133">Transmembrane helix</keyword>
<dbReference type="GO" id="GO:0005576">
    <property type="term" value="C:extracellular region"/>
    <property type="evidence" value="ECO:0007669"/>
    <property type="project" value="UniProtKB-SubCell"/>
</dbReference>
<keyword evidence="6" id="KW-0472">Membrane</keyword>
<gene>
    <name evidence="9" type="ORF">BT96DRAFT_966113</name>
</gene>
<dbReference type="InterPro" id="IPR009030">
    <property type="entry name" value="Growth_fac_rcpt_cys_sf"/>
</dbReference>
<dbReference type="Gene3D" id="2.10.220.10">
    <property type="entry name" value="Hormone Receptor, Insulin-like Growth Factor Receptor 1, Chain A, domain 2"/>
    <property type="match status" value="4"/>
</dbReference>
<organism evidence="9 10">
    <name type="scientific">Gymnopus androsaceus JB14</name>
    <dbReference type="NCBI Taxonomy" id="1447944"/>
    <lineage>
        <taxon>Eukaryota</taxon>
        <taxon>Fungi</taxon>
        <taxon>Dikarya</taxon>
        <taxon>Basidiomycota</taxon>
        <taxon>Agaricomycotina</taxon>
        <taxon>Agaricomycetes</taxon>
        <taxon>Agaricomycetidae</taxon>
        <taxon>Agaricales</taxon>
        <taxon>Marasmiineae</taxon>
        <taxon>Omphalotaceae</taxon>
        <taxon>Gymnopus</taxon>
    </lineage>
</organism>
<evidence type="ECO:0000256" key="7">
    <source>
        <dbReference type="SAM" id="SignalP"/>
    </source>
</evidence>
<feature type="compositionally biased region" description="Low complexity" evidence="5">
    <location>
        <begin position="808"/>
        <end position="821"/>
    </location>
</feature>
<keyword evidence="2" id="KW-0964">Secreted</keyword>
<dbReference type="SUPFAM" id="SSF57184">
    <property type="entry name" value="Growth factor receptor domain"/>
    <property type="match status" value="2"/>
</dbReference>
<evidence type="ECO:0000256" key="6">
    <source>
        <dbReference type="SAM" id="Phobius"/>
    </source>
</evidence>
<dbReference type="InterPro" id="IPR006212">
    <property type="entry name" value="Furin_repeat"/>
</dbReference>
<feature type="compositionally biased region" description="Basic and acidic residues" evidence="5">
    <location>
        <begin position="842"/>
        <end position="856"/>
    </location>
</feature>
<accession>A0A6A4HK60</accession>
<feature type="compositionally biased region" description="Polar residues" evidence="5">
    <location>
        <begin position="859"/>
        <end position="876"/>
    </location>
</feature>
<dbReference type="PANTHER" id="PTHR15332">
    <property type="entry name" value="PROPROTEIN CONVERTASE SUBTILISIN_KEXIN TYPE 5-LIKE"/>
    <property type="match status" value="1"/>
</dbReference>
<evidence type="ECO:0000256" key="2">
    <source>
        <dbReference type="ARBA" id="ARBA00022525"/>
    </source>
</evidence>
<dbReference type="PANTHER" id="PTHR15332:SF175">
    <property type="entry name" value="PROPROTEIN CONVERTASE SUBTILISIN_KEXIN TYPE 5-LIKE"/>
    <property type="match status" value="1"/>
</dbReference>
<evidence type="ECO:0000256" key="3">
    <source>
        <dbReference type="ARBA" id="ARBA00022729"/>
    </source>
</evidence>
<keyword evidence="3 7" id="KW-0732">Signal</keyword>
<dbReference type="SMART" id="SM01411">
    <property type="entry name" value="Ephrin_rec_like"/>
    <property type="match status" value="3"/>
</dbReference>